<dbReference type="Proteomes" id="UP000695562">
    <property type="component" value="Unassembled WGS sequence"/>
</dbReference>
<gene>
    <name evidence="2" type="ORF">CYY_005447</name>
</gene>
<evidence type="ECO:0000313" key="2">
    <source>
        <dbReference type="EMBL" id="KAF2073250.1"/>
    </source>
</evidence>
<dbReference type="Gene3D" id="1.10.287.370">
    <property type="match status" value="1"/>
</dbReference>
<dbReference type="InterPro" id="IPR009053">
    <property type="entry name" value="Prefoldin"/>
</dbReference>
<reference evidence="2" key="1">
    <citation type="submission" date="2020-01" db="EMBL/GenBank/DDBJ databases">
        <title>Development of genomics and gene disruption for Polysphondylium violaceum indicates a role for the polyketide synthase stlB in stalk morphogenesis.</title>
        <authorList>
            <person name="Narita B."/>
            <person name="Kawabe Y."/>
            <person name="Kin K."/>
            <person name="Saito T."/>
            <person name="Gibbs R."/>
            <person name="Kuspa A."/>
            <person name="Muzny D."/>
            <person name="Queller D."/>
            <person name="Richards S."/>
            <person name="Strassman J."/>
            <person name="Sucgang R."/>
            <person name="Worley K."/>
            <person name="Schaap P."/>
        </authorList>
    </citation>
    <scope>NUCLEOTIDE SEQUENCE</scope>
    <source>
        <strain evidence="2">QSvi11</strain>
    </source>
</reference>
<name>A0A8J4PU86_9MYCE</name>
<dbReference type="PANTHER" id="PTHR13345">
    <property type="entry name" value="MEDIATOR OF RNA POLYMERASE II TRANSCRIPTION SUBUNIT 10"/>
    <property type="match status" value="1"/>
</dbReference>
<dbReference type="AlphaFoldDB" id="A0A8J4PU86"/>
<comment type="caution">
    <text evidence="2">The sequence shown here is derived from an EMBL/GenBank/DDBJ whole genome shotgun (WGS) entry which is preliminary data.</text>
</comment>
<dbReference type="GO" id="GO:0045944">
    <property type="term" value="P:positive regulation of transcription by RNA polymerase II"/>
    <property type="evidence" value="ECO:0007669"/>
    <property type="project" value="TreeGrafter"/>
</dbReference>
<dbReference type="GO" id="GO:0003714">
    <property type="term" value="F:transcription corepressor activity"/>
    <property type="evidence" value="ECO:0007669"/>
    <property type="project" value="TreeGrafter"/>
</dbReference>
<feature type="coiled-coil region" evidence="1">
    <location>
        <begin position="37"/>
        <end position="74"/>
    </location>
</feature>
<dbReference type="GO" id="GO:0016592">
    <property type="term" value="C:mediator complex"/>
    <property type="evidence" value="ECO:0007669"/>
    <property type="project" value="TreeGrafter"/>
</dbReference>
<dbReference type="OrthoDB" id="433124at2759"/>
<sequence>MKKVSIQDGSFSDKELIENEKLLRERIEYIDYYERFIQNLHIDLERLMIEREKIAEDIENYSELKSNIELIKENKLNSMKTMINLGLECYVQAKVEDTNSIFIDVGLGIHVKFNLNEGIQFINQKEAYLNVKLDNYTKKINQIKTKIDLMQKGINDLNALPNQ</sequence>
<dbReference type="PANTHER" id="PTHR13345:SF9">
    <property type="entry name" value="PROTEIN UXT"/>
    <property type="match status" value="1"/>
</dbReference>
<evidence type="ECO:0000256" key="1">
    <source>
        <dbReference type="SAM" id="Coils"/>
    </source>
</evidence>
<evidence type="ECO:0000313" key="3">
    <source>
        <dbReference type="Proteomes" id="UP000695562"/>
    </source>
</evidence>
<evidence type="ECO:0008006" key="4">
    <source>
        <dbReference type="Google" id="ProtNLM"/>
    </source>
</evidence>
<dbReference type="Pfam" id="PF02996">
    <property type="entry name" value="Prefoldin"/>
    <property type="match status" value="1"/>
</dbReference>
<dbReference type="SUPFAM" id="SSF46579">
    <property type="entry name" value="Prefoldin"/>
    <property type="match status" value="1"/>
</dbReference>
<organism evidence="2 3">
    <name type="scientific">Polysphondylium violaceum</name>
    <dbReference type="NCBI Taxonomy" id="133409"/>
    <lineage>
        <taxon>Eukaryota</taxon>
        <taxon>Amoebozoa</taxon>
        <taxon>Evosea</taxon>
        <taxon>Eumycetozoa</taxon>
        <taxon>Dictyostelia</taxon>
        <taxon>Dictyosteliales</taxon>
        <taxon>Dictyosteliaceae</taxon>
        <taxon>Polysphondylium</taxon>
    </lineage>
</organism>
<keyword evidence="1" id="KW-0175">Coiled coil</keyword>
<dbReference type="CDD" id="cd23158">
    <property type="entry name" value="Prefoldin_UXT"/>
    <property type="match status" value="1"/>
</dbReference>
<dbReference type="EMBL" id="AJWJ01000217">
    <property type="protein sequence ID" value="KAF2073250.1"/>
    <property type="molecule type" value="Genomic_DNA"/>
</dbReference>
<protein>
    <recommendedName>
        <fullName evidence="4">Prefoldin alpha subunit family protein</fullName>
    </recommendedName>
</protein>
<proteinExistence type="predicted"/>
<dbReference type="InterPro" id="IPR004127">
    <property type="entry name" value="Prefoldin_subunit_alpha"/>
</dbReference>
<accession>A0A8J4PU86</accession>
<keyword evidence="3" id="KW-1185">Reference proteome</keyword>